<gene>
    <name evidence="2" type="ORF">BaRGS_00040189</name>
</gene>
<comment type="caution">
    <text evidence="2">The sequence shown here is derived from an EMBL/GenBank/DDBJ whole genome shotgun (WGS) entry which is preliminary data.</text>
</comment>
<keyword evidence="3" id="KW-1185">Reference proteome</keyword>
<accession>A0ABD0J0W5</accession>
<dbReference type="Proteomes" id="UP001519460">
    <property type="component" value="Unassembled WGS sequence"/>
</dbReference>
<protein>
    <submittedName>
        <fullName evidence="2">Uncharacterized protein</fullName>
    </submittedName>
</protein>
<evidence type="ECO:0000313" key="3">
    <source>
        <dbReference type="Proteomes" id="UP001519460"/>
    </source>
</evidence>
<proteinExistence type="predicted"/>
<sequence>MVLPVAPVSAVGARPRVPRESLAQLAALGVNVRLPYPVQEVGQNNDVNVHRAVDRPQTPPAAQGGRPRHC</sequence>
<dbReference type="AlphaFoldDB" id="A0ABD0J0W5"/>
<reference evidence="2 3" key="1">
    <citation type="journal article" date="2023" name="Sci. Data">
        <title>Genome assembly of the Korean intertidal mud-creeper Batillaria attramentaria.</title>
        <authorList>
            <person name="Patra A.K."/>
            <person name="Ho P.T."/>
            <person name="Jun S."/>
            <person name="Lee S.J."/>
            <person name="Kim Y."/>
            <person name="Won Y.J."/>
        </authorList>
    </citation>
    <scope>NUCLEOTIDE SEQUENCE [LARGE SCALE GENOMIC DNA]</scope>
    <source>
        <strain evidence="2">Wonlab-2016</strain>
    </source>
</reference>
<organism evidence="2 3">
    <name type="scientific">Batillaria attramentaria</name>
    <dbReference type="NCBI Taxonomy" id="370345"/>
    <lineage>
        <taxon>Eukaryota</taxon>
        <taxon>Metazoa</taxon>
        <taxon>Spiralia</taxon>
        <taxon>Lophotrochozoa</taxon>
        <taxon>Mollusca</taxon>
        <taxon>Gastropoda</taxon>
        <taxon>Caenogastropoda</taxon>
        <taxon>Sorbeoconcha</taxon>
        <taxon>Cerithioidea</taxon>
        <taxon>Batillariidae</taxon>
        <taxon>Batillaria</taxon>
    </lineage>
</organism>
<feature type="region of interest" description="Disordered" evidence="1">
    <location>
        <begin position="49"/>
        <end position="70"/>
    </location>
</feature>
<name>A0ABD0J0W5_9CAEN</name>
<dbReference type="EMBL" id="JACVVK020000772">
    <property type="protein sequence ID" value="KAK7447331.1"/>
    <property type="molecule type" value="Genomic_DNA"/>
</dbReference>
<evidence type="ECO:0000313" key="2">
    <source>
        <dbReference type="EMBL" id="KAK7447331.1"/>
    </source>
</evidence>
<evidence type="ECO:0000256" key="1">
    <source>
        <dbReference type="SAM" id="MobiDB-lite"/>
    </source>
</evidence>